<evidence type="ECO:0000256" key="1">
    <source>
        <dbReference type="ARBA" id="ARBA00005634"/>
    </source>
</evidence>
<feature type="domain" description="Peptidase M28" evidence="4">
    <location>
        <begin position="320"/>
        <end position="507"/>
    </location>
</feature>
<dbReference type="Pfam" id="PF04389">
    <property type="entry name" value="Peptidase_M28"/>
    <property type="match status" value="1"/>
</dbReference>
<sequence>MPNIRQPSSCILSKLEQTFVDVPSAEGARESLQHITSKPHVAGTPGDLEMAQYVHDRFSSFGIPSVEVQPVNALLSNPIQSSLELVDSNSGSVLFTASLSEDTLDLDTTSDTWLRNHTYNGYSPSGDVTAPLVYANYGRPEDFRELEGMGVSVDGAIVIVRYGHCFRGLKAMNAQARGAVGTIIYSDPQQDGFKRGPTYPDGGWRPSSSVQRGSCQFNSLCAGDPSRAANPRSVEKVCGFSKEELVPAIPVMPISQSSKSHSSSSHQYGDAEPLLRALGGEAAPDRFQGGLDFSYTVGPSSGTMVKMVVENEEHVGPVWNVIGTVPGALPEGLDRPVVLGNHRDAWVFGAVDPNSGTASLIELARGLGALLAEGWKPMRTIILCSWSGEELGMLGSTAWGEEHAEGILANAAAYLNVDSAVSGHILRVKATPSLGGLVKGVLTDVQDPDSGGSLLDAWSGDLQMLGSGSDYAVFLAHLGIATVDFEFQQDEAAEYGVYHSIYDSFSWVDNYGDPGFRYFQAASRVWGLLALRLATSDVLPFDPPLQAAALQDYVNALSPRASSSSSGSSDEDAGNVGGSLVLSETDLVPLKDAVEAFRAAADKGAGSDGGGGGVGVDSAAEAADWLEVADLNERLAMTERRFLVDEGLPGRQWFRHVLQAPGLYLGYAAESFPGITQALSDGDLELAQEQVHVAAARIEDAATFLTGDEGRR</sequence>
<reference evidence="5 6" key="1">
    <citation type="journal article" date="2010" name="Nature">
        <title>The Ectocarpus genome and the independent evolution of multicellularity in brown algae.</title>
        <authorList>
            <person name="Cock J.M."/>
            <person name="Sterck L."/>
            <person name="Rouze P."/>
            <person name="Scornet D."/>
            <person name="Allen A.E."/>
            <person name="Amoutzias G."/>
            <person name="Anthouard V."/>
            <person name="Artiguenave F."/>
            <person name="Aury J.M."/>
            <person name="Badger J.H."/>
            <person name="Beszteri B."/>
            <person name="Billiau K."/>
            <person name="Bonnet E."/>
            <person name="Bothwell J.H."/>
            <person name="Bowler C."/>
            <person name="Boyen C."/>
            <person name="Brownlee C."/>
            <person name="Carrano C.J."/>
            <person name="Charrier B."/>
            <person name="Cho G.Y."/>
            <person name="Coelho S.M."/>
            <person name="Collen J."/>
            <person name="Corre E."/>
            <person name="Da Silva C."/>
            <person name="Delage L."/>
            <person name="Delaroque N."/>
            <person name="Dittami S.M."/>
            <person name="Doulbeau S."/>
            <person name="Elias M."/>
            <person name="Farnham G."/>
            <person name="Gachon C.M."/>
            <person name="Gschloessl B."/>
            <person name="Heesch S."/>
            <person name="Jabbari K."/>
            <person name="Jubin C."/>
            <person name="Kawai H."/>
            <person name="Kimura K."/>
            <person name="Kloareg B."/>
            <person name="Kupper F.C."/>
            <person name="Lang D."/>
            <person name="Le Bail A."/>
            <person name="Leblanc C."/>
            <person name="Lerouge P."/>
            <person name="Lohr M."/>
            <person name="Lopez P.J."/>
            <person name="Martens C."/>
            <person name="Maumus F."/>
            <person name="Michel G."/>
            <person name="Miranda-Saavedra D."/>
            <person name="Morales J."/>
            <person name="Moreau H."/>
            <person name="Motomura T."/>
            <person name="Nagasato C."/>
            <person name="Napoli C.A."/>
            <person name="Nelson D.R."/>
            <person name="Nyvall-Collen P."/>
            <person name="Peters A.F."/>
            <person name="Pommier C."/>
            <person name="Potin P."/>
            <person name="Poulain J."/>
            <person name="Quesneville H."/>
            <person name="Read B."/>
            <person name="Rensing S.A."/>
            <person name="Ritter A."/>
            <person name="Rousvoal S."/>
            <person name="Samanta M."/>
            <person name="Samson G."/>
            <person name="Schroeder D.C."/>
            <person name="Segurens B."/>
            <person name="Strittmatter M."/>
            <person name="Tonon T."/>
            <person name="Tregear J.W."/>
            <person name="Valentin K."/>
            <person name="von Dassow P."/>
            <person name="Yamagishi T."/>
            <person name="Van de Peer Y."/>
            <person name="Wincker P."/>
        </authorList>
    </citation>
    <scope>NUCLEOTIDE SEQUENCE [LARGE SCALE GENOMIC DNA]</scope>
    <source>
        <strain evidence="6">Ec32 / CCAP1310/4</strain>
    </source>
</reference>
<dbReference type="eggNOG" id="KOG2195">
    <property type="taxonomic scope" value="Eukaryota"/>
</dbReference>
<dbReference type="STRING" id="2880.D7FIJ9"/>
<dbReference type="SUPFAM" id="SSF53187">
    <property type="entry name" value="Zn-dependent exopeptidases"/>
    <property type="match status" value="1"/>
</dbReference>
<evidence type="ECO:0000313" key="6">
    <source>
        <dbReference type="Proteomes" id="UP000002630"/>
    </source>
</evidence>
<dbReference type="InterPro" id="IPR007484">
    <property type="entry name" value="Peptidase_M28"/>
</dbReference>
<dbReference type="InterPro" id="IPR003137">
    <property type="entry name" value="PA_domain"/>
</dbReference>
<dbReference type="AlphaFoldDB" id="D7FIJ9"/>
<dbReference type="InParanoid" id="D7FIJ9"/>
<dbReference type="EMBL" id="FN649745">
    <property type="protein sequence ID" value="CBJ28817.1"/>
    <property type="molecule type" value="Genomic_DNA"/>
</dbReference>
<gene>
    <name evidence="5" type="ORF">Esi_0122_0005</name>
</gene>
<keyword evidence="6" id="KW-1185">Reference proteome</keyword>
<name>D7FIJ9_ECTSI</name>
<dbReference type="CDD" id="cd02121">
    <property type="entry name" value="PA_GCPII_like"/>
    <property type="match status" value="1"/>
</dbReference>
<accession>D7FIJ9</accession>
<dbReference type="Gene3D" id="1.20.930.40">
    <property type="entry name" value="Transferrin receptor-like, dimerisation domain"/>
    <property type="match status" value="1"/>
</dbReference>
<feature type="domain" description="PA" evidence="2">
    <location>
        <begin position="128"/>
        <end position="213"/>
    </location>
</feature>
<dbReference type="Proteomes" id="UP000002630">
    <property type="component" value="Linkage Group LG20"/>
</dbReference>
<dbReference type="InterPro" id="IPR039373">
    <property type="entry name" value="Peptidase_M28B"/>
</dbReference>
<organism evidence="5 6">
    <name type="scientific">Ectocarpus siliculosus</name>
    <name type="common">Brown alga</name>
    <name type="synonym">Conferva siliculosa</name>
    <dbReference type="NCBI Taxonomy" id="2880"/>
    <lineage>
        <taxon>Eukaryota</taxon>
        <taxon>Sar</taxon>
        <taxon>Stramenopiles</taxon>
        <taxon>Ochrophyta</taxon>
        <taxon>PX clade</taxon>
        <taxon>Phaeophyceae</taxon>
        <taxon>Ectocarpales</taxon>
        <taxon>Ectocarpaceae</taxon>
        <taxon>Ectocarpus</taxon>
    </lineage>
</organism>
<dbReference type="Pfam" id="PF04253">
    <property type="entry name" value="TFR_dimer"/>
    <property type="match status" value="1"/>
</dbReference>
<dbReference type="FunFam" id="3.40.630.10:FF:000101">
    <property type="entry name" value="N-acetylated alpha-linked acidic dipeptidase like 1"/>
    <property type="match status" value="1"/>
</dbReference>
<dbReference type="PANTHER" id="PTHR10404:SF46">
    <property type="entry name" value="VACUOLAR PROTEIN SORTING-ASSOCIATED PROTEIN 70"/>
    <property type="match status" value="1"/>
</dbReference>
<dbReference type="EMBL" id="FN647890">
    <property type="protein sequence ID" value="CBJ28817.1"/>
    <property type="molecule type" value="Genomic_DNA"/>
</dbReference>
<dbReference type="PANTHER" id="PTHR10404">
    <property type="entry name" value="N-ACETYLATED-ALPHA-LINKED ACIDIC DIPEPTIDASE"/>
    <property type="match status" value="1"/>
</dbReference>
<dbReference type="OMA" id="NVVIASW"/>
<dbReference type="InterPro" id="IPR007365">
    <property type="entry name" value="TFR-like_dimer_dom"/>
</dbReference>
<evidence type="ECO:0000259" key="4">
    <source>
        <dbReference type="Pfam" id="PF04389"/>
    </source>
</evidence>
<proteinExistence type="inferred from homology"/>
<dbReference type="CDD" id="cd08022">
    <property type="entry name" value="M28_PSMA_like"/>
    <property type="match status" value="1"/>
</dbReference>
<dbReference type="SUPFAM" id="SSF52025">
    <property type="entry name" value="PA domain"/>
    <property type="match status" value="1"/>
</dbReference>
<dbReference type="InterPro" id="IPR046450">
    <property type="entry name" value="PA_dom_sf"/>
</dbReference>
<evidence type="ECO:0000313" key="5">
    <source>
        <dbReference type="EMBL" id="CBJ28817.1"/>
    </source>
</evidence>
<evidence type="ECO:0000259" key="2">
    <source>
        <dbReference type="Pfam" id="PF02225"/>
    </source>
</evidence>
<dbReference type="Gene3D" id="3.40.630.10">
    <property type="entry name" value="Zn peptidases"/>
    <property type="match status" value="1"/>
</dbReference>
<dbReference type="OrthoDB" id="10013407at2759"/>
<evidence type="ECO:0000259" key="3">
    <source>
        <dbReference type="Pfam" id="PF04253"/>
    </source>
</evidence>
<comment type="similarity">
    <text evidence="1">Belongs to the peptidase M28 family. M28B subfamily.</text>
</comment>
<dbReference type="Pfam" id="PF02225">
    <property type="entry name" value="PA"/>
    <property type="match status" value="1"/>
</dbReference>
<protein>
    <submittedName>
        <fullName evidence="5">Poly(L-malate)-hydrolase</fullName>
    </submittedName>
</protein>
<feature type="domain" description="Transferrin receptor-like dimerisation" evidence="3">
    <location>
        <begin position="586"/>
        <end position="705"/>
    </location>
</feature>
<dbReference type="InterPro" id="IPR036757">
    <property type="entry name" value="TFR-like_dimer_dom_sf"/>
</dbReference>
<dbReference type="SUPFAM" id="SSF47672">
    <property type="entry name" value="Transferrin receptor-like dimerisation domain"/>
    <property type="match status" value="1"/>
</dbReference>
<dbReference type="GO" id="GO:0004180">
    <property type="term" value="F:carboxypeptidase activity"/>
    <property type="evidence" value="ECO:0007669"/>
    <property type="project" value="TreeGrafter"/>
</dbReference>
<dbReference type="Gene3D" id="3.50.30.30">
    <property type="match status" value="1"/>
</dbReference>